<evidence type="ECO:0000313" key="1">
    <source>
        <dbReference type="EMBL" id="CAD9671615.1"/>
    </source>
</evidence>
<dbReference type="AlphaFoldDB" id="A0A7S2RHW6"/>
<organism evidence="1">
    <name type="scientific">Mucochytrium quahogii</name>
    <dbReference type="NCBI Taxonomy" id="96639"/>
    <lineage>
        <taxon>Eukaryota</taxon>
        <taxon>Sar</taxon>
        <taxon>Stramenopiles</taxon>
        <taxon>Bigyra</taxon>
        <taxon>Labyrinthulomycetes</taxon>
        <taxon>Thraustochytrida</taxon>
        <taxon>Thraustochytriidae</taxon>
        <taxon>Mucochytrium</taxon>
    </lineage>
</organism>
<reference evidence="1" key="1">
    <citation type="submission" date="2021-01" db="EMBL/GenBank/DDBJ databases">
        <authorList>
            <person name="Corre E."/>
            <person name="Pelletier E."/>
            <person name="Niang G."/>
            <person name="Scheremetjew M."/>
            <person name="Finn R."/>
            <person name="Kale V."/>
            <person name="Holt S."/>
            <person name="Cochrane G."/>
            <person name="Meng A."/>
            <person name="Brown T."/>
            <person name="Cohen L."/>
        </authorList>
    </citation>
    <scope>NUCLEOTIDE SEQUENCE</scope>
    <source>
        <strain evidence="1">NY070348D</strain>
    </source>
</reference>
<accession>A0A7S2RHW6</accession>
<name>A0A7S2RHW6_9STRA</name>
<dbReference type="EMBL" id="HBHK01006064">
    <property type="protein sequence ID" value="CAD9671615.1"/>
    <property type="molecule type" value="Transcribed_RNA"/>
</dbReference>
<gene>
    <name evidence="1" type="ORF">QSP1433_LOCUS3627</name>
</gene>
<proteinExistence type="predicted"/>
<protein>
    <submittedName>
        <fullName evidence="1">Uncharacterized protein</fullName>
    </submittedName>
</protein>
<sequence>MCASMTIQVPNHFGFNSNKRTFEFDGQSYSPTLKKPRTEPGNGFVYSGSGFQQTQPQSCDLPLAGKKRGRCLDIAQLSIKKTRHDGAPYIPPVNNQNPLEVQQKKELPSSAVSTHQIVPYRLSDAVNFPAGYKISDNHLLDLKDITRTQGYGQIVPYLGGTQGCTALVPYSKEYAQKKIEEMANDRTDSDGDNDMEL</sequence>